<dbReference type="EMBL" id="UYRU01000679">
    <property type="protein sequence ID" value="VDK30547.1"/>
    <property type="molecule type" value="Genomic_DNA"/>
</dbReference>
<gene>
    <name evidence="1" type="ORF">DILT_LOCUS188</name>
</gene>
<keyword evidence="2" id="KW-1185">Reference proteome</keyword>
<dbReference type="GO" id="GO:0007017">
    <property type="term" value="P:microtubule-based process"/>
    <property type="evidence" value="ECO:0007669"/>
    <property type="project" value="InterPro"/>
</dbReference>
<dbReference type="Gene3D" id="3.30.740.10">
    <property type="entry name" value="Protein Inhibitor Of Neuronal Nitric Oxide Synthase"/>
    <property type="match status" value="1"/>
</dbReference>
<name>A0A3P6PBU1_DIBLA</name>
<accession>A0A3P6PBU1</accession>
<evidence type="ECO:0000313" key="2">
    <source>
        <dbReference type="Proteomes" id="UP000281553"/>
    </source>
</evidence>
<dbReference type="Proteomes" id="UP000281553">
    <property type="component" value="Unassembled WGS sequence"/>
</dbReference>
<protein>
    <submittedName>
        <fullName evidence="1">Uncharacterized protein</fullName>
    </submittedName>
</protein>
<reference evidence="1 2" key="1">
    <citation type="submission" date="2018-11" db="EMBL/GenBank/DDBJ databases">
        <authorList>
            <consortium name="Pathogen Informatics"/>
        </authorList>
    </citation>
    <scope>NUCLEOTIDE SEQUENCE [LARGE SCALE GENOMIC DNA]</scope>
</reference>
<dbReference type="SUPFAM" id="SSF54648">
    <property type="entry name" value="DLC"/>
    <property type="match status" value="1"/>
</dbReference>
<evidence type="ECO:0000313" key="1">
    <source>
        <dbReference type="EMBL" id="VDK30547.1"/>
    </source>
</evidence>
<organism evidence="1 2">
    <name type="scientific">Dibothriocephalus latus</name>
    <name type="common">Fish tapeworm</name>
    <name type="synonym">Diphyllobothrium latum</name>
    <dbReference type="NCBI Taxonomy" id="60516"/>
    <lineage>
        <taxon>Eukaryota</taxon>
        <taxon>Metazoa</taxon>
        <taxon>Spiralia</taxon>
        <taxon>Lophotrochozoa</taxon>
        <taxon>Platyhelminthes</taxon>
        <taxon>Cestoda</taxon>
        <taxon>Eucestoda</taxon>
        <taxon>Diphyllobothriidea</taxon>
        <taxon>Diphyllobothriidae</taxon>
        <taxon>Dibothriocephalus</taxon>
    </lineage>
</organism>
<dbReference type="OrthoDB" id="6222374at2759"/>
<dbReference type="Pfam" id="PF01221">
    <property type="entry name" value="Dynein_light"/>
    <property type="match status" value="1"/>
</dbReference>
<dbReference type="SMART" id="SM01375">
    <property type="entry name" value="Dynein_light"/>
    <property type="match status" value="1"/>
</dbReference>
<dbReference type="InterPro" id="IPR001372">
    <property type="entry name" value="Dynein_light_chain_typ-1/2"/>
</dbReference>
<sequence length="173" mass="20195">MADEPSPERLIHYYDEMTEAKAAYLWQNWDLILTKAIAVRKHYAICDRFDPKKTGLIRREDLYHDCTGFTPNYAALRDVRILTTDMRPMQQQSIVLYVIDVLQKRMSKQEQLNAIKQRVESVYGEGWNCYMTDGKFYSLCSHKAGSSLVFVYKNLVFGLYQTPGSVKKDSKHH</sequence>
<dbReference type="AlphaFoldDB" id="A0A3P6PBU1"/>
<dbReference type="InterPro" id="IPR037177">
    <property type="entry name" value="DLC_sf"/>
</dbReference>
<dbReference type="GO" id="GO:0030286">
    <property type="term" value="C:dynein complex"/>
    <property type="evidence" value="ECO:0007669"/>
    <property type="project" value="InterPro"/>
</dbReference>
<proteinExistence type="predicted"/>